<evidence type="ECO:0000256" key="3">
    <source>
        <dbReference type="ARBA" id="ARBA00022692"/>
    </source>
</evidence>
<evidence type="ECO:0000256" key="5">
    <source>
        <dbReference type="ARBA" id="ARBA00022989"/>
    </source>
</evidence>
<reference evidence="9 10" key="1">
    <citation type="journal article" date="2016" name="Nat. Commun.">
        <title>Ectomycorrhizal ecology is imprinted in the genome of the dominant symbiotic fungus Cenococcum geophilum.</title>
        <authorList>
            <consortium name="DOE Joint Genome Institute"/>
            <person name="Peter M."/>
            <person name="Kohler A."/>
            <person name="Ohm R.A."/>
            <person name="Kuo A."/>
            <person name="Krutzmann J."/>
            <person name="Morin E."/>
            <person name="Arend M."/>
            <person name="Barry K.W."/>
            <person name="Binder M."/>
            <person name="Choi C."/>
            <person name="Clum A."/>
            <person name="Copeland A."/>
            <person name="Grisel N."/>
            <person name="Haridas S."/>
            <person name="Kipfer T."/>
            <person name="LaButti K."/>
            <person name="Lindquist E."/>
            <person name="Lipzen A."/>
            <person name="Maire R."/>
            <person name="Meier B."/>
            <person name="Mihaltcheva S."/>
            <person name="Molinier V."/>
            <person name="Murat C."/>
            <person name="Poggeler S."/>
            <person name="Quandt C.A."/>
            <person name="Sperisen C."/>
            <person name="Tritt A."/>
            <person name="Tisserant E."/>
            <person name="Crous P.W."/>
            <person name="Henrissat B."/>
            <person name="Nehls U."/>
            <person name="Egli S."/>
            <person name="Spatafora J.W."/>
            <person name="Grigoriev I.V."/>
            <person name="Martin F.M."/>
        </authorList>
    </citation>
    <scope>NUCLEOTIDE SEQUENCE [LARGE SCALE GENOMIC DNA]</scope>
    <source>
        <strain evidence="9 10">CBS 207.34</strain>
    </source>
</reference>
<organism evidence="9 10">
    <name type="scientific">Glonium stellatum</name>
    <dbReference type="NCBI Taxonomy" id="574774"/>
    <lineage>
        <taxon>Eukaryota</taxon>
        <taxon>Fungi</taxon>
        <taxon>Dikarya</taxon>
        <taxon>Ascomycota</taxon>
        <taxon>Pezizomycotina</taxon>
        <taxon>Dothideomycetes</taxon>
        <taxon>Pleosporomycetidae</taxon>
        <taxon>Gloniales</taxon>
        <taxon>Gloniaceae</taxon>
        <taxon>Glonium</taxon>
    </lineage>
</organism>
<dbReference type="OrthoDB" id="10012212at2759"/>
<keyword evidence="3 8" id="KW-0812">Transmembrane</keyword>
<comment type="subcellular location">
    <subcellularLocation>
        <location evidence="1">Endoplasmic reticulum membrane</location>
        <topology evidence="1">Multi-pass membrane protein</topology>
    </subcellularLocation>
</comment>
<dbReference type="Pfam" id="PF05620">
    <property type="entry name" value="TMEM208_SND2"/>
    <property type="match status" value="1"/>
</dbReference>
<evidence type="ECO:0000313" key="9">
    <source>
        <dbReference type="EMBL" id="OCL14177.1"/>
    </source>
</evidence>
<gene>
    <name evidence="9" type="ORF">AOQ84DRAFT_222463</name>
</gene>
<keyword evidence="5 8" id="KW-1133">Transmembrane helix</keyword>
<accession>A0A8E2JYU9</accession>
<feature type="transmembrane region" description="Helical" evidence="8">
    <location>
        <begin position="48"/>
        <end position="65"/>
    </location>
</feature>
<dbReference type="GO" id="GO:0006624">
    <property type="term" value="P:vacuolar protein processing"/>
    <property type="evidence" value="ECO:0007669"/>
    <property type="project" value="TreeGrafter"/>
</dbReference>
<keyword evidence="6 8" id="KW-0472">Membrane</keyword>
<keyword evidence="4" id="KW-0256">Endoplasmic reticulum</keyword>
<evidence type="ECO:0000256" key="7">
    <source>
        <dbReference type="SAM" id="MobiDB-lite"/>
    </source>
</evidence>
<dbReference type="InterPro" id="IPR008506">
    <property type="entry name" value="SND2/TMEM208"/>
</dbReference>
<feature type="region of interest" description="Disordered" evidence="7">
    <location>
        <begin position="147"/>
        <end position="176"/>
    </location>
</feature>
<keyword evidence="10" id="KW-1185">Reference proteome</keyword>
<evidence type="ECO:0000256" key="2">
    <source>
        <dbReference type="ARBA" id="ARBA00009950"/>
    </source>
</evidence>
<feature type="transmembrane region" description="Helical" evidence="8">
    <location>
        <begin position="21"/>
        <end position="42"/>
    </location>
</feature>
<dbReference type="AlphaFoldDB" id="A0A8E2JYU9"/>
<dbReference type="GO" id="GO:0005789">
    <property type="term" value="C:endoplasmic reticulum membrane"/>
    <property type="evidence" value="ECO:0007669"/>
    <property type="project" value="UniProtKB-SubCell"/>
</dbReference>
<comment type="similarity">
    <text evidence="2">Belongs to the TMEM208 family.</text>
</comment>
<proteinExistence type="inferred from homology"/>
<evidence type="ECO:0000256" key="1">
    <source>
        <dbReference type="ARBA" id="ARBA00004477"/>
    </source>
</evidence>
<dbReference type="EMBL" id="KV748608">
    <property type="protein sequence ID" value="OCL14177.1"/>
    <property type="molecule type" value="Genomic_DNA"/>
</dbReference>
<dbReference type="PANTHER" id="PTHR13505:SF7">
    <property type="entry name" value="TRANSMEMBRANE PROTEIN 208"/>
    <property type="match status" value="1"/>
</dbReference>
<dbReference type="GO" id="GO:0005773">
    <property type="term" value="C:vacuole"/>
    <property type="evidence" value="ECO:0007669"/>
    <property type="project" value="GOC"/>
</dbReference>
<evidence type="ECO:0000256" key="4">
    <source>
        <dbReference type="ARBA" id="ARBA00022824"/>
    </source>
</evidence>
<dbReference type="PANTHER" id="PTHR13505">
    <property type="entry name" value="TRANSMEMBRANE PROTEIN 208"/>
    <property type="match status" value="1"/>
</dbReference>
<dbReference type="Proteomes" id="UP000250140">
    <property type="component" value="Unassembled WGS sequence"/>
</dbReference>
<evidence type="ECO:0000256" key="6">
    <source>
        <dbReference type="ARBA" id="ARBA00023136"/>
    </source>
</evidence>
<protein>
    <submittedName>
        <fullName evidence="9">DUF788 domain protein</fullName>
    </submittedName>
</protein>
<feature type="transmembrane region" description="Helical" evidence="8">
    <location>
        <begin position="95"/>
        <end position="112"/>
    </location>
</feature>
<evidence type="ECO:0000256" key="8">
    <source>
        <dbReference type="SAM" id="Phobius"/>
    </source>
</evidence>
<evidence type="ECO:0000313" key="10">
    <source>
        <dbReference type="Proteomes" id="UP000250140"/>
    </source>
</evidence>
<sequence length="176" mass="20058">MAQKAAKTLAAHNTAILNRTLLLTLVIHAFFILLRGVVWWSTFTRKSLILYILLCFPSFFIQFQFERIGRPTYGSSPGELRKSGEDLEAKGLTEYMWDVLYWTYGCVILAAVLGDWAWWWWIVIPAYSAWLAYTTFTGARGGMSKFAGEDNAGAPQAGSKRQQKMEKRGGQKVQYR</sequence>
<name>A0A8E2JYU9_9PEZI</name>